<organism evidence="6 7">
    <name type="scientific">Affinibrenneria salicis</name>
    <dbReference type="NCBI Taxonomy" id="2590031"/>
    <lineage>
        <taxon>Bacteria</taxon>
        <taxon>Pseudomonadati</taxon>
        <taxon>Pseudomonadota</taxon>
        <taxon>Gammaproteobacteria</taxon>
        <taxon>Enterobacterales</taxon>
        <taxon>Pectobacteriaceae</taxon>
        <taxon>Affinibrenneria</taxon>
    </lineage>
</organism>
<dbReference type="SUPFAM" id="SSF74650">
    <property type="entry name" value="Galactose mutarotase-like"/>
    <property type="match status" value="1"/>
</dbReference>
<feature type="active site" evidence="5">
    <location>
        <position position="161"/>
    </location>
</feature>
<evidence type="ECO:0000256" key="5">
    <source>
        <dbReference type="PIRSR" id="PIRSR016020-1"/>
    </source>
</evidence>
<dbReference type="PANTHER" id="PTHR11122:SF13">
    <property type="entry name" value="GLUCOSE-6-PHOSPHATE 1-EPIMERASE"/>
    <property type="match status" value="1"/>
</dbReference>
<proteinExistence type="inferred from homology"/>
<dbReference type="PIRSF" id="PIRSF016020">
    <property type="entry name" value="PHexose_mutarotase"/>
    <property type="match status" value="1"/>
</dbReference>
<comment type="catalytic activity">
    <reaction evidence="1">
        <text>alpha-D-glucose 6-phosphate = beta-D-glucose 6-phosphate</text>
        <dbReference type="Rhea" id="RHEA:16249"/>
        <dbReference type="ChEBI" id="CHEBI:58225"/>
        <dbReference type="ChEBI" id="CHEBI:58247"/>
        <dbReference type="EC" id="5.1.3.15"/>
    </reaction>
</comment>
<dbReference type="Gene3D" id="2.70.98.10">
    <property type="match status" value="1"/>
</dbReference>
<sequence>MSDTLTSLPVIRQFTPTITLRQAGQLAIVVAQHPLVNAAVALQGAQLLNWQPAGEQPVLWLSAQTHFTPGVAIRGGVPICFPWFGPAGSPSHGFARILPWEFTSHREDRDGIQLTFSLRDNEQTRRLWPHAFTLIARFCLGRTCHIELEAHGDYRMTCALHSYFAIGDIDQVAISGLGENYLDKVNGGRALTQQGDLAFSGRVDRIYTRPQPTSRIHDTRLQRTIEIQHQHHSDVVAWNPGAELARSMDDIADDGYKTFACVETASISNELTATPHDPARLGALLKILKR</sequence>
<dbReference type="RefSeq" id="WP_150434037.1">
    <property type="nucleotide sequence ID" value="NZ_VYKJ01000002.1"/>
</dbReference>
<keyword evidence="7" id="KW-1185">Reference proteome</keyword>
<evidence type="ECO:0000313" key="6">
    <source>
        <dbReference type="EMBL" id="KAA9001799.1"/>
    </source>
</evidence>
<dbReference type="EMBL" id="VYKJ01000002">
    <property type="protein sequence ID" value="KAA9001799.1"/>
    <property type="molecule type" value="Genomic_DNA"/>
</dbReference>
<dbReference type="GO" id="GO:0005737">
    <property type="term" value="C:cytoplasm"/>
    <property type="evidence" value="ECO:0007669"/>
    <property type="project" value="TreeGrafter"/>
</dbReference>
<comment type="caution">
    <text evidence="6">The sequence shown here is derived from an EMBL/GenBank/DDBJ whole genome shotgun (WGS) entry which is preliminary data.</text>
</comment>
<dbReference type="InterPro" id="IPR008183">
    <property type="entry name" value="Aldose_1/G6P_1-epimerase"/>
</dbReference>
<name>A0A5J5G430_9GAMM</name>
<dbReference type="CDD" id="cd09020">
    <property type="entry name" value="D-hex-6-P-epi_like"/>
    <property type="match status" value="1"/>
</dbReference>
<dbReference type="OrthoDB" id="9790727at2"/>
<dbReference type="AlphaFoldDB" id="A0A5J5G430"/>
<accession>A0A5J5G430</accession>
<dbReference type="PANTHER" id="PTHR11122">
    <property type="entry name" value="APOSPORY-ASSOCIATED PROTEIN C-RELATED"/>
    <property type="match status" value="1"/>
</dbReference>
<keyword evidence="3 4" id="KW-0413">Isomerase</keyword>
<dbReference type="EC" id="5.1.3.15" evidence="4"/>
<protein>
    <recommendedName>
        <fullName evidence="4">Putative glucose-6-phosphate 1-epimerase</fullName>
        <ecNumber evidence="4">5.1.3.15</ecNumber>
    </recommendedName>
</protein>
<gene>
    <name evidence="6" type="ORF">FJU30_05780</name>
</gene>
<reference evidence="6 7" key="1">
    <citation type="submission" date="2019-09" db="EMBL/GenBank/DDBJ databases">
        <authorList>
            <person name="Li Y."/>
        </authorList>
    </citation>
    <scope>NUCLEOTIDE SEQUENCE [LARGE SCALE GENOMIC DNA]</scope>
    <source>
        <strain evidence="6 7">L3-3HA</strain>
    </source>
</reference>
<dbReference type="GO" id="GO:0030246">
    <property type="term" value="F:carbohydrate binding"/>
    <property type="evidence" value="ECO:0007669"/>
    <property type="project" value="UniProtKB-UniRule"/>
</dbReference>
<evidence type="ECO:0000256" key="1">
    <source>
        <dbReference type="ARBA" id="ARBA00001096"/>
    </source>
</evidence>
<dbReference type="InterPro" id="IPR014718">
    <property type="entry name" value="GH-type_carb-bd"/>
</dbReference>
<comment type="similarity">
    <text evidence="2 4">Belongs to the glucose-6-phosphate 1-epimerase family.</text>
</comment>
<evidence type="ECO:0000313" key="7">
    <source>
        <dbReference type="Proteomes" id="UP000335415"/>
    </source>
</evidence>
<evidence type="ECO:0000256" key="4">
    <source>
        <dbReference type="PIRNR" id="PIRNR016020"/>
    </source>
</evidence>
<dbReference type="Proteomes" id="UP000335415">
    <property type="component" value="Unassembled WGS sequence"/>
</dbReference>
<evidence type="ECO:0000256" key="2">
    <source>
        <dbReference type="ARBA" id="ARBA00005866"/>
    </source>
</evidence>
<dbReference type="Pfam" id="PF01263">
    <property type="entry name" value="Aldose_epim"/>
    <property type="match status" value="1"/>
</dbReference>
<dbReference type="GO" id="GO:0005975">
    <property type="term" value="P:carbohydrate metabolic process"/>
    <property type="evidence" value="ECO:0007669"/>
    <property type="project" value="InterPro"/>
</dbReference>
<dbReference type="InterPro" id="IPR011013">
    <property type="entry name" value="Gal_mutarotase_sf_dom"/>
</dbReference>
<feature type="active site" evidence="5">
    <location>
        <position position="263"/>
    </location>
</feature>
<dbReference type="GO" id="GO:0047938">
    <property type="term" value="F:glucose-6-phosphate 1-epimerase activity"/>
    <property type="evidence" value="ECO:0007669"/>
    <property type="project" value="UniProtKB-UniRule"/>
</dbReference>
<evidence type="ECO:0000256" key="3">
    <source>
        <dbReference type="ARBA" id="ARBA00023235"/>
    </source>
</evidence>
<dbReference type="InterPro" id="IPR025532">
    <property type="entry name" value="G6P_1-epimerase"/>
</dbReference>